<accession>A0A819BCP8</accession>
<dbReference type="Proteomes" id="UP000663866">
    <property type="component" value="Unassembled WGS sequence"/>
</dbReference>
<organism evidence="9 11">
    <name type="scientific">Rotaria magnacalcarata</name>
    <dbReference type="NCBI Taxonomy" id="392030"/>
    <lineage>
        <taxon>Eukaryota</taxon>
        <taxon>Metazoa</taxon>
        <taxon>Spiralia</taxon>
        <taxon>Gnathifera</taxon>
        <taxon>Rotifera</taxon>
        <taxon>Eurotatoria</taxon>
        <taxon>Bdelloidea</taxon>
        <taxon>Philodinida</taxon>
        <taxon>Philodinidae</taxon>
        <taxon>Rotaria</taxon>
    </lineage>
</organism>
<keyword evidence="11" id="KW-1185">Reference proteome</keyword>
<feature type="transmembrane region" description="Helical" evidence="5">
    <location>
        <begin position="207"/>
        <end position="226"/>
    </location>
</feature>
<evidence type="ECO:0000313" key="10">
    <source>
        <dbReference type="EMBL" id="CAF3824513.1"/>
    </source>
</evidence>
<name>A0A819BCP8_9BILA</name>
<comment type="caution">
    <text evidence="9">The sequence shown here is derived from an EMBL/GenBank/DDBJ whole genome shotgun (WGS) entry which is preliminary data.</text>
</comment>
<gene>
    <name evidence="9" type="ORF">OVN521_LOCUS3808</name>
    <name evidence="10" type="ORF">UXM345_LOCUS6203</name>
    <name evidence="8" type="ORF">WKI299_LOCUS26800</name>
    <name evidence="7" type="ORF">XDN619_LOCUS22135</name>
</gene>
<dbReference type="EMBL" id="CAJOBF010000484">
    <property type="protein sequence ID" value="CAF3824513.1"/>
    <property type="molecule type" value="Genomic_DNA"/>
</dbReference>
<dbReference type="EMBL" id="CAJNRG010010054">
    <property type="protein sequence ID" value="CAF2118344.1"/>
    <property type="molecule type" value="Genomic_DNA"/>
</dbReference>
<evidence type="ECO:0000256" key="5">
    <source>
        <dbReference type="SAM" id="Phobius"/>
    </source>
</evidence>
<keyword evidence="2 5" id="KW-0812">Transmembrane</keyword>
<protein>
    <recommendedName>
        <fullName evidence="6">G-protein coupled receptors family 1 profile domain-containing protein</fullName>
    </recommendedName>
</protein>
<feature type="transmembrane region" description="Helical" evidence="5">
    <location>
        <begin position="68"/>
        <end position="88"/>
    </location>
</feature>
<dbReference type="Proteomes" id="UP000663842">
    <property type="component" value="Unassembled WGS sequence"/>
</dbReference>
<evidence type="ECO:0000256" key="2">
    <source>
        <dbReference type="ARBA" id="ARBA00022692"/>
    </source>
</evidence>
<dbReference type="EMBL" id="CAJNRF010011675">
    <property type="protein sequence ID" value="CAF2133916.1"/>
    <property type="molecule type" value="Genomic_DNA"/>
</dbReference>
<dbReference type="Pfam" id="PF00001">
    <property type="entry name" value="7tm_1"/>
    <property type="match status" value="1"/>
</dbReference>
<evidence type="ECO:0000313" key="9">
    <source>
        <dbReference type="EMBL" id="CAF3799894.1"/>
    </source>
</evidence>
<evidence type="ECO:0000259" key="6">
    <source>
        <dbReference type="PROSITE" id="PS50262"/>
    </source>
</evidence>
<feature type="transmembrane region" description="Helical" evidence="5">
    <location>
        <begin position="148"/>
        <end position="170"/>
    </location>
</feature>
<evidence type="ECO:0000313" key="8">
    <source>
        <dbReference type="EMBL" id="CAF2133916.1"/>
    </source>
</evidence>
<dbReference type="GO" id="GO:0004930">
    <property type="term" value="F:G protein-coupled receptor activity"/>
    <property type="evidence" value="ECO:0007669"/>
    <property type="project" value="InterPro"/>
</dbReference>
<dbReference type="EMBL" id="CAJOBG010000337">
    <property type="protein sequence ID" value="CAF3799894.1"/>
    <property type="molecule type" value="Genomic_DNA"/>
</dbReference>
<dbReference type="InterPro" id="IPR000276">
    <property type="entry name" value="GPCR_Rhodpsn"/>
</dbReference>
<dbReference type="PROSITE" id="PS50262">
    <property type="entry name" value="G_PROTEIN_RECEP_F1_2"/>
    <property type="match status" value="1"/>
</dbReference>
<dbReference type="Proteomes" id="UP000663856">
    <property type="component" value="Unassembled WGS sequence"/>
</dbReference>
<evidence type="ECO:0000313" key="7">
    <source>
        <dbReference type="EMBL" id="CAF2118344.1"/>
    </source>
</evidence>
<evidence type="ECO:0000256" key="1">
    <source>
        <dbReference type="ARBA" id="ARBA00004370"/>
    </source>
</evidence>
<evidence type="ECO:0000256" key="3">
    <source>
        <dbReference type="ARBA" id="ARBA00022989"/>
    </source>
</evidence>
<dbReference type="Proteomes" id="UP000663887">
    <property type="component" value="Unassembled WGS sequence"/>
</dbReference>
<dbReference type="GO" id="GO:0016020">
    <property type="term" value="C:membrane"/>
    <property type="evidence" value="ECO:0007669"/>
    <property type="project" value="UniProtKB-SubCell"/>
</dbReference>
<feature type="domain" description="G-protein coupled receptors family 1 profile" evidence="6">
    <location>
        <begin position="46"/>
        <end position="300"/>
    </location>
</feature>
<dbReference type="CDD" id="cd00637">
    <property type="entry name" value="7tm_classA_rhodopsin-like"/>
    <property type="match status" value="1"/>
</dbReference>
<feature type="transmembrane region" description="Helical" evidence="5">
    <location>
        <begin position="247"/>
        <end position="271"/>
    </location>
</feature>
<dbReference type="InterPro" id="IPR017452">
    <property type="entry name" value="GPCR_Rhodpsn_7TM"/>
</dbReference>
<comment type="subcellular location">
    <subcellularLocation>
        <location evidence="1">Membrane</location>
    </subcellularLocation>
</comment>
<proteinExistence type="predicted"/>
<keyword evidence="3 5" id="KW-1133">Transmembrane helix</keyword>
<evidence type="ECO:0000313" key="11">
    <source>
        <dbReference type="Proteomes" id="UP000663866"/>
    </source>
</evidence>
<feature type="transmembrane region" description="Helical" evidence="5">
    <location>
        <begin position="283"/>
        <end position="305"/>
    </location>
</feature>
<sequence>MKQQLEISTKISTHGERNSTNFYTRQISNTLQFWILLLFGISSLICSLLILYQYALFRKRRRALHNHVILLIIMINVIIILTDFSWMLDSLRRPGHILSATQEFCMTWWFFDFSLYSVQTILLAWASIERHILIFHNNMVSTTKQKIFYHYLPPALIIIYLFSFYAVVIFRPPCHNRFDFKSVECGSNPCFLSIDILAVWESVMHSALPTLIIAVFSIALLYRVIAHKKRLRQPIRWRKHRRMSMQILTISAVYLFLNFPLTIIMLVQLFQDTGAHFGFGTQLYIFFLTYGVVFSLPFVVCINSFSNHKHENQRIAPIVKFPQHQRVFVRNISKVE</sequence>
<feature type="transmembrane region" description="Helical" evidence="5">
    <location>
        <begin position="108"/>
        <end position="128"/>
    </location>
</feature>
<evidence type="ECO:0000256" key="4">
    <source>
        <dbReference type="ARBA" id="ARBA00023136"/>
    </source>
</evidence>
<dbReference type="Gene3D" id="1.20.1070.10">
    <property type="entry name" value="Rhodopsin 7-helix transmembrane proteins"/>
    <property type="match status" value="1"/>
</dbReference>
<dbReference type="AlphaFoldDB" id="A0A819BCP8"/>
<reference evidence="9" key="1">
    <citation type="submission" date="2021-02" db="EMBL/GenBank/DDBJ databases">
        <authorList>
            <person name="Nowell W R."/>
        </authorList>
    </citation>
    <scope>NUCLEOTIDE SEQUENCE</scope>
</reference>
<dbReference type="SUPFAM" id="SSF81321">
    <property type="entry name" value="Family A G protein-coupled receptor-like"/>
    <property type="match status" value="1"/>
</dbReference>
<feature type="transmembrane region" description="Helical" evidence="5">
    <location>
        <begin position="33"/>
        <end position="56"/>
    </location>
</feature>
<keyword evidence="4 5" id="KW-0472">Membrane</keyword>